<keyword evidence="1" id="KW-0175">Coiled coil</keyword>
<dbReference type="AlphaFoldDB" id="A0A7X9WG93"/>
<feature type="transmembrane region" description="Helical" evidence="3">
    <location>
        <begin position="12"/>
        <end position="31"/>
    </location>
</feature>
<keyword evidence="3" id="KW-1133">Transmembrane helix</keyword>
<feature type="transmembrane region" description="Helical" evidence="3">
    <location>
        <begin position="626"/>
        <end position="645"/>
    </location>
</feature>
<dbReference type="Proteomes" id="UP000550736">
    <property type="component" value="Unassembled WGS sequence"/>
</dbReference>
<evidence type="ECO:0000256" key="2">
    <source>
        <dbReference type="SAM" id="MobiDB-lite"/>
    </source>
</evidence>
<name>A0A7X9WG93_STACP</name>
<organism evidence="6 7">
    <name type="scientific">Staphylococcus capitis</name>
    <dbReference type="NCBI Taxonomy" id="29388"/>
    <lineage>
        <taxon>Bacteria</taxon>
        <taxon>Bacillati</taxon>
        <taxon>Bacillota</taxon>
        <taxon>Bacilli</taxon>
        <taxon>Bacillales</taxon>
        <taxon>Staphylococcaceae</taxon>
        <taxon>Staphylococcus</taxon>
    </lineage>
</organism>
<gene>
    <name evidence="6" type="ORF">EQ811_08625</name>
    <name evidence="5" type="ORF">HHM13_08365</name>
    <name evidence="4" type="ORF">HHM24_09615</name>
</gene>
<reference evidence="8 9" key="2">
    <citation type="submission" date="2020-04" db="EMBL/GenBank/DDBJ databases">
        <title>The Epidemiology and Molecular Characteristics of Linezolid-Resistant Staphylococcus capitis in Huashan Hospital, Shanghai.</title>
        <authorList>
            <person name="Ding L."/>
            <person name="Li P."/>
            <person name="Yang Y."/>
            <person name="Lin D."/>
            <person name="Xu X."/>
        </authorList>
    </citation>
    <scope>NUCLEOTIDE SEQUENCE [LARGE SCALE GENOMIC DNA]</scope>
    <source>
        <strain evidence="5 9">12-86</strain>
        <strain evidence="4 8">17-84</strain>
    </source>
</reference>
<proteinExistence type="predicted"/>
<evidence type="ECO:0000256" key="3">
    <source>
        <dbReference type="SAM" id="Phobius"/>
    </source>
</evidence>
<keyword evidence="3" id="KW-0472">Membrane</keyword>
<evidence type="ECO:0000313" key="8">
    <source>
        <dbReference type="Proteomes" id="UP000538955"/>
    </source>
</evidence>
<protein>
    <submittedName>
        <fullName evidence="6">Cell wall anchor protein</fullName>
    </submittedName>
</protein>
<dbReference type="Proteomes" id="UP000291949">
    <property type="component" value="Unassembled WGS sequence"/>
</dbReference>
<dbReference type="Proteomes" id="UP000538955">
    <property type="component" value="Unassembled WGS sequence"/>
</dbReference>
<dbReference type="RefSeq" id="WP_030062685.1">
    <property type="nucleotide sequence ID" value="NZ_AP014956.1"/>
</dbReference>
<feature type="compositionally biased region" description="Basic and acidic residues" evidence="2">
    <location>
        <begin position="209"/>
        <end position="223"/>
    </location>
</feature>
<reference evidence="6 7" key="1">
    <citation type="journal article" date="2019" name="Sci. Transl. Med.">
        <title>Quorum sensing between bacterial species on the skin protects against epidermal injury in atopic dermatitis.</title>
        <authorList>
            <person name="Williams M.R."/>
        </authorList>
    </citation>
    <scope>NUCLEOTIDE SEQUENCE [LARGE SCALE GENOMIC DNA]</scope>
    <source>
        <strain evidence="6 7">H8</strain>
    </source>
</reference>
<sequence>MKRTRVHQLSGYLKISCTALLVSGTIIGYGFTHNTHADSTETSRTMTQSQDQNHSLSKHIKEAKDKLNHLKDLSKEDIKDYQTRIDRAKDDSKIDAIIEDARQHNEKLVNSTVSNDSNNNSKASKELDQFLEDLDAISNNVDNYQQNNGVNEDHPNKDAIHKEDTQNTEAKDNDTKAQANDTTIFKKLDSIKDDVDSLRSNESSSTSQSDKKTSNQSDNKERQNQIEHDIATLKSEANQNRDNAEDTIGKITKDLQGSDKITHALAQRQSRQNDNNENYLSRKLNDLGALESKVKEDNHLSDDNKQKLKREIDRAHQKLDGQQNAILNQLKNDKDKAKTTENILHSIMSNNEAQRALKNIKIKGQSDKDIANQIAKQIDGVATTSSDDILKSMLDQSHNKEKLIKELLSTRLGNNEASQIAKKLANGHFSQSQIVDQLKHYFDKNGHATADDILNGVLNNAKNKKEAIETILATRLNQDKAKILASVITRIQNDKTDALQLIQSALNGKANDLLQLQNRVKRAKGDLNYILSPIKDRPSLLDRIHGNHHNSSQLADILNQLAGLTNGSGILDNLNSKDSILDGIGNMDTPSPENNLSLGSGDGLLSGILNDDGNISLPAAGKVLKLSVLPFAIIALVIGSTLIWVSRRKKHHAS</sequence>
<feature type="region of interest" description="Disordered" evidence="2">
    <location>
        <begin position="194"/>
        <end position="223"/>
    </location>
</feature>
<evidence type="ECO:0000313" key="4">
    <source>
        <dbReference type="EMBL" id="NMK54978.1"/>
    </source>
</evidence>
<evidence type="ECO:0000313" key="9">
    <source>
        <dbReference type="Proteomes" id="UP000550736"/>
    </source>
</evidence>
<keyword evidence="3" id="KW-0812">Transmembrane</keyword>
<evidence type="ECO:0000313" key="5">
    <source>
        <dbReference type="EMBL" id="NMK98103.1"/>
    </source>
</evidence>
<evidence type="ECO:0000256" key="1">
    <source>
        <dbReference type="SAM" id="Coils"/>
    </source>
</evidence>
<dbReference type="EMBL" id="JABBLX010000023">
    <property type="protein sequence ID" value="NMK98103.1"/>
    <property type="molecule type" value="Genomic_DNA"/>
</dbReference>
<dbReference type="EMBL" id="SCHC01000002">
    <property type="protein sequence ID" value="TBW76913.1"/>
    <property type="molecule type" value="Genomic_DNA"/>
</dbReference>
<keyword evidence="8" id="KW-1185">Reference proteome</keyword>
<dbReference type="EMBL" id="JABBMI010000069">
    <property type="protein sequence ID" value="NMK54978.1"/>
    <property type="molecule type" value="Genomic_DNA"/>
</dbReference>
<evidence type="ECO:0000313" key="7">
    <source>
        <dbReference type="Proteomes" id="UP000291949"/>
    </source>
</evidence>
<feature type="coiled-coil region" evidence="1">
    <location>
        <begin position="120"/>
        <end position="147"/>
    </location>
</feature>
<feature type="coiled-coil region" evidence="1">
    <location>
        <begin position="46"/>
        <end position="91"/>
    </location>
</feature>
<evidence type="ECO:0000313" key="6">
    <source>
        <dbReference type="EMBL" id="TBW76913.1"/>
    </source>
</evidence>
<accession>A0A7X9WG93</accession>
<comment type="caution">
    <text evidence="6">The sequence shown here is derived from an EMBL/GenBank/DDBJ whole genome shotgun (WGS) entry which is preliminary data.</text>
</comment>